<dbReference type="SUPFAM" id="SSF53098">
    <property type="entry name" value="Ribonuclease H-like"/>
    <property type="match status" value="1"/>
</dbReference>
<dbReference type="GO" id="GO:0003676">
    <property type="term" value="F:nucleic acid binding"/>
    <property type="evidence" value="ECO:0007669"/>
    <property type="project" value="InterPro"/>
</dbReference>
<dbReference type="EMBL" id="CAKLBY020000078">
    <property type="protein sequence ID" value="CAK7924743.1"/>
    <property type="molecule type" value="Genomic_DNA"/>
</dbReference>
<dbReference type="InterPro" id="IPR050951">
    <property type="entry name" value="Retrovirus_Pol_polyprotein"/>
</dbReference>
<dbReference type="InterPro" id="IPR041588">
    <property type="entry name" value="Integrase_H2C2"/>
</dbReference>
<accession>A0AAV1TSI9</accession>
<dbReference type="PANTHER" id="PTHR37984:SF5">
    <property type="entry name" value="PROTEIN NYNRIN-LIKE"/>
    <property type="match status" value="1"/>
</dbReference>
<name>A0AAV1TSI9_9STRA</name>
<dbReference type="InterPro" id="IPR012337">
    <property type="entry name" value="RNaseH-like_sf"/>
</dbReference>
<evidence type="ECO:0000259" key="1">
    <source>
        <dbReference type="PROSITE" id="PS50994"/>
    </source>
</evidence>
<dbReference type="InterPro" id="IPR001584">
    <property type="entry name" value="Integrase_cat-core"/>
</dbReference>
<feature type="domain" description="Integrase catalytic" evidence="1">
    <location>
        <begin position="56"/>
        <end position="222"/>
    </location>
</feature>
<sequence length="259" mass="29617">MYECHDALTSGHRGRKKAYLTESRAFYWSLQYEFVRKCIRAYEVFQRVKPSPPSRAPLQPLPISAECWQSVSMDFVFGFPKDVHENTVILVFVDRFSNMVRLVAVPESITAKGCARVFIDTTSRLDGLPRILVSERGPRFRAEFWQSVFRLLETRLKMSISDHPETDGQTEIVNRVPEEILRGYFHSFACWGELLPMAEFAINFSVHASTTHTPLFGTGLRHPRLLVFLECDSRLRGDGLARTKPDLVLAHHPSAMVST</sequence>
<dbReference type="GO" id="GO:0015074">
    <property type="term" value="P:DNA integration"/>
    <property type="evidence" value="ECO:0007669"/>
    <property type="project" value="InterPro"/>
</dbReference>
<protein>
    <recommendedName>
        <fullName evidence="1">Integrase catalytic domain-containing protein</fullName>
    </recommendedName>
</protein>
<evidence type="ECO:0000313" key="3">
    <source>
        <dbReference type="Proteomes" id="UP001162060"/>
    </source>
</evidence>
<reference evidence="2" key="1">
    <citation type="submission" date="2024-01" db="EMBL/GenBank/DDBJ databases">
        <authorList>
            <person name="Webb A."/>
        </authorList>
    </citation>
    <scope>NUCLEOTIDE SEQUENCE</scope>
    <source>
        <strain evidence="2">Pm1</strain>
    </source>
</reference>
<dbReference type="PANTHER" id="PTHR37984">
    <property type="entry name" value="PROTEIN CBG26694"/>
    <property type="match status" value="1"/>
</dbReference>
<dbReference type="Gene3D" id="3.30.420.10">
    <property type="entry name" value="Ribonuclease H-like superfamily/Ribonuclease H"/>
    <property type="match status" value="1"/>
</dbReference>
<proteinExistence type="predicted"/>
<dbReference type="Proteomes" id="UP001162060">
    <property type="component" value="Unassembled WGS sequence"/>
</dbReference>
<dbReference type="Pfam" id="PF17921">
    <property type="entry name" value="Integrase_H2C2"/>
    <property type="match status" value="1"/>
</dbReference>
<dbReference type="PROSITE" id="PS50994">
    <property type="entry name" value="INTEGRASE"/>
    <property type="match status" value="1"/>
</dbReference>
<comment type="caution">
    <text evidence="2">The sequence shown here is derived from an EMBL/GenBank/DDBJ whole genome shotgun (WGS) entry which is preliminary data.</text>
</comment>
<gene>
    <name evidence="2" type="ORF">PM001_LOCUS9893</name>
</gene>
<organism evidence="2 3">
    <name type="scientific">Peronospora matthiolae</name>
    <dbReference type="NCBI Taxonomy" id="2874970"/>
    <lineage>
        <taxon>Eukaryota</taxon>
        <taxon>Sar</taxon>
        <taxon>Stramenopiles</taxon>
        <taxon>Oomycota</taxon>
        <taxon>Peronosporomycetes</taxon>
        <taxon>Peronosporales</taxon>
        <taxon>Peronosporaceae</taxon>
        <taxon>Peronospora</taxon>
    </lineage>
</organism>
<dbReference type="InterPro" id="IPR036397">
    <property type="entry name" value="RNaseH_sf"/>
</dbReference>
<dbReference type="AlphaFoldDB" id="A0AAV1TSI9"/>
<evidence type="ECO:0000313" key="2">
    <source>
        <dbReference type="EMBL" id="CAK7924743.1"/>
    </source>
</evidence>